<dbReference type="PROSITE" id="PS51898">
    <property type="entry name" value="TYR_RECOMBINASE"/>
    <property type="match status" value="1"/>
</dbReference>
<dbReference type="InterPro" id="IPR044068">
    <property type="entry name" value="CB"/>
</dbReference>
<feature type="active site" evidence="9">
    <location>
        <position position="314"/>
    </location>
</feature>
<keyword evidence="13" id="KW-1185">Reference proteome</keyword>
<keyword evidence="3 9" id="KW-0132">Cell division</keyword>
<sequence>MALISRLSVSATCRCLISGIPGRSVADVSAEERDEEVPETEEAGSGLLDELLPEFATFLKAERNVSDHTLRAYLGDIRELSRYAASVGLATPADLDVNVLRAWLARQYALGLSRATLARRTAAARTFTRWLHRRGTLAGDPGPLLGTPKRTRDLPTVLAQEEAGRLLDEMDVTGPIGLRDLAILEVLYGTGIRVSELCGLDVDDVDAGRKTLRVFGKGGKERTVPLGEPALRALADWQRAGRPHLVTDGSGPALFLGVRGGRLHPTSARRIVHSRIAEVGEMPDLAPHGLRHSAATHLLEGGADLRSVQEILGHASLQTTQLYTHVSVERLKQVHRQAHPRGVAE</sequence>
<dbReference type="InterPro" id="IPR010998">
    <property type="entry name" value="Integrase_recombinase_N"/>
</dbReference>
<dbReference type="Gene3D" id="1.10.150.130">
    <property type="match status" value="1"/>
</dbReference>
<evidence type="ECO:0000256" key="7">
    <source>
        <dbReference type="ARBA" id="ARBA00023172"/>
    </source>
</evidence>
<evidence type="ECO:0000256" key="6">
    <source>
        <dbReference type="ARBA" id="ARBA00023125"/>
    </source>
</evidence>
<evidence type="ECO:0000259" key="11">
    <source>
        <dbReference type="PROSITE" id="PS51900"/>
    </source>
</evidence>
<gene>
    <name evidence="9" type="primary">xerC</name>
    <name evidence="12" type="ORF">ACFPCY_03025</name>
</gene>
<dbReference type="EMBL" id="JBHSIT010000001">
    <property type="protein sequence ID" value="MFC4906278.1"/>
    <property type="molecule type" value="Genomic_DNA"/>
</dbReference>
<keyword evidence="5 9" id="KW-0229">DNA integration</keyword>
<evidence type="ECO:0000313" key="13">
    <source>
        <dbReference type="Proteomes" id="UP001595872"/>
    </source>
</evidence>
<evidence type="ECO:0000256" key="3">
    <source>
        <dbReference type="ARBA" id="ARBA00022618"/>
    </source>
</evidence>
<keyword evidence="6 9" id="KW-0238">DNA-binding</keyword>
<comment type="similarity">
    <text evidence="9">Belongs to the 'phage' integrase family. XerC subfamily.</text>
</comment>
<feature type="active site" evidence="9">
    <location>
        <position position="288"/>
    </location>
</feature>
<feature type="active site" description="O-(3'-phospho-DNA)-tyrosine intermediate" evidence="9">
    <location>
        <position position="323"/>
    </location>
</feature>
<dbReference type="RefSeq" id="WP_378251990.1">
    <property type="nucleotide sequence ID" value="NZ_JBHSIT010000001.1"/>
</dbReference>
<comment type="function">
    <text evidence="9">Site-specific tyrosine recombinase, which acts by catalyzing the cutting and rejoining of the recombining DNA molecules. The XerC-XerD complex is essential to convert dimers of the bacterial chromosome into monomers to permit their segregation at cell division. It also contributes to the segregational stability of plasmids.</text>
</comment>
<organism evidence="12 13">
    <name type="scientific">Actinomadura gamaensis</name>
    <dbReference type="NCBI Taxonomy" id="1763541"/>
    <lineage>
        <taxon>Bacteria</taxon>
        <taxon>Bacillati</taxon>
        <taxon>Actinomycetota</taxon>
        <taxon>Actinomycetes</taxon>
        <taxon>Streptosporangiales</taxon>
        <taxon>Thermomonosporaceae</taxon>
        <taxon>Actinomadura</taxon>
    </lineage>
</organism>
<dbReference type="InterPro" id="IPR002104">
    <property type="entry name" value="Integrase_catalytic"/>
</dbReference>
<evidence type="ECO:0000256" key="4">
    <source>
        <dbReference type="ARBA" id="ARBA00022829"/>
    </source>
</evidence>
<dbReference type="HAMAP" id="MF_01808">
    <property type="entry name" value="Recomb_XerC_XerD"/>
    <property type="match status" value="1"/>
</dbReference>
<evidence type="ECO:0000259" key="10">
    <source>
        <dbReference type="PROSITE" id="PS51898"/>
    </source>
</evidence>
<dbReference type="Pfam" id="PF02899">
    <property type="entry name" value="Phage_int_SAM_1"/>
    <property type="match status" value="1"/>
</dbReference>
<feature type="active site" evidence="9">
    <location>
        <position position="291"/>
    </location>
</feature>
<dbReference type="NCBIfam" id="NF001399">
    <property type="entry name" value="PRK00283.1"/>
    <property type="match status" value="1"/>
</dbReference>
<dbReference type="SUPFAM" id="SSF47823">
    <property type="entry name" value="lambda integrase-like, N-terminal domain"/>
    <property type="match status" value="1"/>
</dbReference>
<evidence type="ECO:0000256" key="1">
    <source>
        <dbReference type="ARBA" id="ARBA00004496"/>
    </source>
</evidence>
<dbReference type="CDD" id="cd00798">
    <property type="entry name" value="INT_XerDC_C"/>
    <property type="match status" value="1"/>
</dbReference>
<keyword evidence="7 9" id="KW-0233">DNA recombination</keyword>
<reference evidence="13" key="1">
    <citation type="journal article" date="2019" name="Int. J. Syst. Evol. Microbiol.">
        <title>The Global Catalogue of Microorganisms (GCM) 10K type strain sequencing project: providing services to taxonomists for standard genome sequencing and annotation.</title>
        <authorList>
            <consortium name="The Broad Institute Genomics Platform"/>
            <consortium name="The Broad Institute Genome Sequencing Center for Infectious Disease"/>
            <person name="Wu L."/>
            <person name="Ma J."/>
        </authorList>
    </citation>
    <scope>NUCLEOTIDE SEQUENCE [LARGE SCALE GENOMIC DNA]</scope>
    <source>
        <strain evidence="13">KLKA75</strain>
    </source>
</reference>
<evidence type="ECO:0000256" key="5">
    <source>
        <dbReference type="ARBA" id="ARBA00022908"/>
    </source>
</evidence>
<proteinExistence type="inferred from homology"/>
<dbReference type="InterPro" id="IPR013762">
    <property type="entry name" value="Integrase-like_cat_sf"/>
</dbReference>
<dbReference type="PROSITE" id="PS51900">
    <property type="entry name" value="CB"/>
    <property type="match status" value="1"/>
</dbReference>
<protein>
    <recommendedName>
        <fullName evidence="9">Tyrosine recombinase XerC</fullName>
    </recommendedName>
</protein>
<dbReference type="PANTHER" id="PTHR30349:SF77">
    <property type="entry name" value="TYROSINE RECOMBINASE XERC"/>
    <property type="match status" value="1"/>
</dbReference>
<dbReference type="InterPro" id="IPR004107">
    <property type="entry name" value="Integrase_SAM-like_N"/>
</dbReference>
<name>A0ABV9TS50_9ACTN</name>
<dbReference type="InterPro" id="IPR050090">
    <property type="entry name" value="Tyrosine_recombinase_XerCD"/>
</dbReference>
<dbReference type="PANTHER" id="PTHR30349">
    <property type="entry name" value="PHAGE INTEGRASE-RELATED"/>
    <property type="match status" value="1"/>
</dbReference>
<keyword evidence="4 9" id="KW-0159">Chromosome partition</keyword>
<dbReference type="SUPFAM" id="SSF56349">
    <property type="entry name" value="DNA breaking-rejoining enzymes"/>
    <property type="match status" value="1"/>
</dbReference>
<evidence type="ECO:0000256" key="8">
    <source>
        <dbReference type="ARBA" id="ARBA00023306"/>
    </source>
</evidence>
<dbReference type="Pfam" id="PF00589">
    <property type="entry name" value="Phage_integrase"/>
    <property type="match status" value="1"/>
</dbReference>
<feature type="active site" evidence="9">
    <location>
        <position position="193"/>
    </location>
</feature>
<dbReference type="Gene3D" id="1.10.443.10">
    <property type="entry name" value="Intergrase catalytic core"/>
    <property type="match status" value="1"/>
</dbReference>
<keyword evidence="2 9" id="KW-0963">Cytoplasm</keyword>
<dbReference type="InterPro" id="IPR011010">
    <property type="entry name" value="DNA_brk_join_enz"/>
</dbReference>
<comment type="subunit">
    <text evidence="9">Forms a cyclic heterotetrameric complex composed of two molecules of XerC and two molecules of XerD.</text>
</comment>
<dbReference type="Proteomes" id="UP001595872">
    <property type="component" value="Unassembled WGS sequence"/>
</dbReference>
<feature type="domain" description="Tyr recombinase" evidence="10">
    <location>
        <begin position="153"/>
        <end position="336"/>
    </location>
</feature>
<dbReference type="InterPro" id="IPR023009">
    <property type="entry name" value="Tyrosine_recombinase_XerC/XerD"/>
</dbReference>
<feature type="active site" evidence="9">
    <location>
        <position position="217"/>
    </location>
</feature>
<keyword evidence="8 9" id="KW-0131">Cell cycle</keyword>
<evidence type="ECO:0000313" key="12">
    <source>
        <dbReference type="EMBL" id="MFC4906278.1"/>
    </source>
</evidence>
<evidence type="ECO:0000256" key="9">
    <source>
        <dbReference type="HAMAP-Rule" id="MF_01808"/>
    </source>
</evidence>
<accession>A0ABV9TS50</accession>
<comment type="subcellular location">
    <subcellularLocation>
        <location evidence="1 9">Cytoplasm</location>
    </subcellularLocation>
</comment>
<evidence type="ECO:0000256" key="2">
    <source>
        <dbReference type="ARBA" id="ARBA00022490"/>
    </source>
</evidence>
<feature type="domain" description="Core-binding (CB)" evidence="11">
    <location>
        <begin position="46"/>
        <end position="132"/>
    </location>
</feature>
<comment type="caution">
    <text evidence="12">The sequence shown here is derived from an EMBL/GenBank/DDBJ whole genome shotgun (WGS) entry which is preliminary data.</text>
</comment>